<feature type="non-terminal residue" evidence="1">
    <location>
        <position position="1"/>
    </location>
</feature>
<dbReference type="AlphaFoldDB" id="A0A2G9TAN4"/>
<feature type="non-terminal residue" evidence="1">
    <location>
        <position position="69"/>
    </location>
</feature>
<accession>A0A2G9TAN4</accession>
<gene>
    <name evidence="1" type="ORF">TELCIR_23628</name>
</gene>
<keyword evidence="2" id="KW-1185">Reference proteome</keyword>
<evidence type="ECO:0000313" key="2">
    <source>
        <dbReference type="Proteomes" id="UP000230423"/>
    </source>
</evidence>
<name>A0A2G9TAN4_TELCI</name>
<reference evidence="1 2" key="1">
    <citation type="submission" date="2015-09" db="EMBL/GenBank/DDBJ databases">
        <title>Draft genome of the parasitic nematode Teladorsagia circumcincta isolate WARC Sus (inbred).</title>
        <authorList>
            <person name="Mitreva M."/>
        </authorList>
    </citation>
    <scope>NUCLEOTIDE SEQUENCE [LARGE SCALE GENOMIC DNA]</scope>
    <source>
        <strain evidence="1 2">S</strain>
    </source>
</reference>
<sequence>RSSGVDGCEYTCSKGIRKNYRKVLAAELGRFLNTDEAIASGALYQAAHLSKGFKVEPFGVEELVLSPVQ</sequence>
<dbReference type="EMBL" id="KZ390097">
    <property type="protein sequence ID" value="PIO54994.1"/>
    <property type="molecule type" value="Genomic_DNA"/>
</dbReference>
<organism evidence="1 2">
    <name type="scientific">Teladorsagia circumcincta</name>
    <name type="common">Brown stomach worm</name>
    <name type="synonym">Ostertagia circumcincta</name>
    <dbReference type="NCBI Taxonomy" id="45464"/>
    <lineage>
        <taxon>Eukaryota</taxon>
        <taxon>Metazoa</taxon>
        <taxon>Ecdysozoa</taxon>
        <taxon>Nematoda</taxon>
        <taxon>Chromadorea</taxon>
        <taxon>Rhabditida</taxon>
        <taxon>Rhabditina</taxon>
        <taxon>Rhabditomorpha</taxon>
        <taxon>Strongyloidea</taxon>
        <taxon>Trichostrongylidae</taxon>
        <taxon>Teladorsagia</taxon>
    </lineage>
</organism>
<protein>
    <submittedName>
        <fullName evidence="1">Uncharacterized protein</fullName>
    </submittedName>
</protein>
<dbReference type="Proteomes" id="UP000230423">
    <property type="component" value="Unassembled WGS sequence"/>
</dbReference>
<evidence type="ECO:0000313" key="1">
    <source>
        <dbReference type="EMBL" id="PIO54994.1"/>
    </source>
</evidence>
<proteinExistence type="predicted"/>
<dbReference type="OrthoDB" id="10262720at2759"/>